<keyword evidence="8" id="KW-1185">Reference proteome</keyword>
<evidence type="ECO:0000256" key="3">
    <source>
        <dbReference type="ARBA" id="ARBA00023125"/>
    </source>
</evidence>
<dbReference type="InterPro" id="IPR050109">
    <property type="entry name" value="HTH-type_TetR-like_transc_reg"/>
</dbReference>
<keyword evidence="2" id="KW-0805">Transcription regulation</keyword>
<feature type="domain" description="HTH tetR-type" evidence="6">
    <location>
        <begin position="31"/>
        <end position="91"/>
    </location>
</feature>
<dbReference type="STRING" id="755172.HMPREF1863_00500"/>
<dbReference type="Pfam" id="PF00440">
    <property type="entry name" value="TetR_N"/>
    <property type="match status" value="1"/>
</dbReference>
<dbReference type="InterPro" id="IPR009057">
    <property type="entry name" value="Homeodomain-like_sf"/>
</dbReference>
<evidence type="ECO:0000256" key="1">
    <source>
        <dbReference type="ARBA" id="ARBA00022491"/>
    </source>
</evidence>
<evidence type="ECO:0000256" key="4">
    <source>
        <dbReference type="ARBA" id="ARBA00023163"/>
    </source>
</evidence>
<dbReference type="Proteomes" id="UP000070442">
    <property type="component" value="Unassembled WGS sequence"/>
</dbReference>
<keyword evidence="1" id="KW-0678">Repressor</keyword>
<dbReference type="PROSITE" id="PS50977">
    <property type="entry name" value="HTH_TETR_2"/>
    <property type="match status" value="1"/>
</dbReference>
<keyword evidence="3 5" id="KW-0238">DNA-binding</keyword>
<evidence type="ECO:0000256" key="5">
    <source>
        <dbReference type="PROSITE-ProRule" id="PRU00335"/>
    </source>
</evidence>
<dbReference type="PANTHER" id="PTHR30055:SF175">
    <property type="entry name" value="HTH-TYPE TRANSCRIPTIONAL REPRESSOR KSTR2"/>
    <property type="match status" value="1"/>
</dbReference>
<organism evidence="7 8">
    <name type="scientific">Aedoeadaptatus coxii</name>
    <dbReference type="NCBI Taxonomy" id="755172"/>
    <lineage>
        <taxon>Bacteria</taxon>
        <taxon>Bacillati</taxon>
        <taxon>Bacillota</taxon>
        <taxon>Tissierellia</taxon>
        <taxon>Tissierellales</taxon>
        <taxon>Peptoniphilaceae</taxon>
        <taxon>Aedoeadaptatus</taxon>
    </lineage>
</organism>
<evidence type="ECO:0000256" key="2">
    <source>
        <dbReference type="ARBA" id="ARBA00023015"/>
    </source>
</evidence>
<dbReference type="PRINTS" id="PR00455">
    <property type="entry name" value="HTHTETR"/>
</dbReference>
<evidence type="ECO:0000259" key="6">
    <source>
        <dbReference type="PROSITE" id="PS50977"/>
    </source>
</evidence>
<proteinExistence type="predicted"/>
<comment type="caution">
    <text evidence="7">The sequence shown here is derived from an EMBL/GenBank/DDBJ whole genome shotgun (WGS) entry which is preliminary data.</text>
</comment>
<accession>A0A134AHV4</accession>
<dbReference type="PATRIC" id="fig|755172.3.peg.477"/>
<protein>
    <submittedName>
        <fullName evidence="7">Transcriptional regulator, TetR family</fullName>
    </submittedName>
</protein>
<dbReference type="GO" id="GO:0000976">
    <property type="term" value="F:transcription cis-regulatory region binding"/>
    <property type="evidence" value="ECO:0007669"/>
    <property type="project" value="TreeGrafter"/>
</dbReference>
<gene>
    <name evidence="7" type="ORF">HMPREF1863_00500</name>
</gene>
<dbReference type="PANTHER" id="PTHR30055">
    <property type="entry name" value="HTH-TYPE TRANSCRIPTIONAL REGULATOR RUTR"/>
    <property type="match status" value="1"/>
</dbReference>
<dbReference type="SUPFAM" id="SSF46689">
    <property type="entry name" value="Homeodomain-like"/>
    <property type="match status" value="1"/>
</dbReference>
<dbReference type="InterPro" id="IPR001647">
    <property type="entry name" value="HTH_TetR"/>
</dbReference>
<feature type="DNA-binding region" description="H-T-H motif" evidence="5">
    <location>
        <begin position="54"/>
        <end position="73"/>
    </location>
</feature>
<dbReference type="GO" id="GO:0003700">
    <property type="term" value="F:DNA-binding transcription factor activity"/>
    <property type="evidence" value="ECO:0007669"/>
    <property type="project" value="TreeGrafter"/>
</dbReference>
<evidence type="ECO:0000313" key="8">
    <source>
        <dbReference type="Proteomes" id="UP000070442"/>
    </source>
</evidence>
<name>A0A134AHV4_9FIRM</name>
<dbReference type="EMBL" id="LSDG01000019">
    <property type="protein sequence ID" value="KXB67313.1"/>
    <property type="molecule type" value="Genomic_DNA"/>
</dbReference>
<keyword evidence="4" id="KW-0804">Transcription</keyword>
<dbReference type="AlphaFoldDB" id="A0A134AHV4"/>
<dbReference type="OrthoDB" id="9812484at2"/>
<sequence>MKIVVHYCYRRNRRQQKKGGEVMVKKRLSPEARKREILAAAAKLITEKGYSHVTMEDVVEATGLSKGGLYHYYKSVDDILYDLMVEGIRYRNDIIKGAMATYDGPIDPKFVAESIVDKMLDDNPYMPVYVQFLLAKRRNEKLEKLFLKLKEQTLEELNTFLFIEGGVQMNEDMLDLLTDFINTVILGSELLDARENFKKHRQLLLAAAQNILKSTV</sequence>
<reference evidence="8" key="1">
    <citation type="submission" date="2016-01" db="EMBL/GenBank/DDBJ databases">
        <authorList>
            <person name="Mitreva M."/>
            <person name="Pepin K.H."/>
            <person name="Mihindukulasuriya K.A."/>
            <person name="Fulton R."/>
            <person name="Fronick C."/>
            <person name="O'Laughlin M."/>
            <person name="Miner T."/>
            <person name="Herter B."/>
            <person name="Rosa B.A."/>
            <person name="Cordes M."/>
            <person name="Tomlinson C."/>
            <person name="Wollam A."/>
            <person name="Palsikar V.B."/>
            <person name="Mardis E.R."/>
            <person name="Wilson R.K."/>
        </authorList>
    </citation>
    <scope>NUCLEOTIDE SEQUENCE [LARGE SCALE GENOMIC DNA]</scope>
    <source>
        <strain evidence="8">DNF00729</strain>
    </source>
</reference>
<evidence type="ECO:0000313" key="7">
    <source>
        <dbReference type="EMBL" id="KXB67313.1"/>
    </source>
</evidence>
<dbReference type="Gene3D" id="1.10.357.10">
    <property type="entry name" value="Tetracycline Repressor, domain 2"/>
    <property type="match status" value="1"/>
</dbReference>